<evidence type="ECO:0000313" key="2">
    <source>
        <dbReference type="EMBL" id="TWW57525.1"/>
    </source>
</evidence>
<feature type="compositionally biased region" description="Basic and acidic residues" evidence="1">
    <location>
        <begin position="86"/>
        <end position="96"/>
    </location>
</feature>
<feature type="compositionally biased region" description="Basic residues" evidence="1">
    <location>
        <begin position="40"/>
        <end position="55"/>
    </location>
</feature>
<dbReference type="InterPro" id="IPR029280">
    <property type="entry name" value="LNP1"/>
</dbReference>
<dbReference type="PANTHER" id="PTHR35667:SF1">
    <property type="entry name" value="LEUKEMIA NUP98 FUSION PARTNER 1"/>
    <property type="match status" value="1"/>
</dbReference>
<feature type="region of interest" description="Disordered" evidence="1">
    <location>
        <begin position="77"/>
        <end position="113"/>
    </location>
</feature>
<gene>
    <name evidence="2" type="ORF">D4764_07G0002440</name>
</gene>
<dbReference type="Proteomes" id="UP000324091">
    <property type="component" value="Chromosome 7"/>
</dbReference>
<organism evidence="2 3">
    <name type="scientific">Takifugu flavidus</name>
    <name type="common">sansaifugu</name>
    <dbReference type="NCBI Taxonomy" id="433684"/>
    <lineage>
        <taxon>Eukaryota</taxon>
        <taxon>Metazoa</taxon>
        <taxon>Chordata</taxon>
        <taxon>Craniata</taxon>
        <taxon>Vertebrata</taxon>
        <taxon>Euteleostomi</taxon>
        <taxon>Actinopterygii</taxon>
        <taxon>Neopterygii</taxon>
        <taxon>Teleostei</taxon>
        <taxon>Neoteleostei</taxon>
        <taxon>Acanthomorphata</taxon>
        <taxon>Eupercaria</taxon>
        <taxon>Tetraodontiformes</taxon>
        <taxon>Tetradontoidea</taxon>
        <taxon>Tetraodontidae</taxon>
        <taxon>Takifugu</taxon>
    </lineage>
</organism>
<dbReference type="Pfam" id="PF15419">
    <property type="entry name" value="LNP1"/>
    <property type="match status" value="1"/>
</dbReference>
<evidence type="ECO:0008006" key="4">
    <source>
        <dbReference type="Google" id="ProtNLM"/>
    </source>
</evidence>
<reference evidence="2 3" key="1">
    <citation type="submission" date="2019-04" db="EMBL/GenBank/DDBJ databases">
        <title>Chromosome genome assembly for Takifugu flavidus.</title>
        <authorList>
            <person name="Xiao S."/>
        </authorList>
    </citation>
    <scope>NUCLEOTIDE SEQUENCE [LARGE SCALE GENOMIC DNA]</scope>
    <source>
        <strain evidence="2">HTHZ2018</strain>
        <tissue evidence="2">Muscle</tissue>
    </source>
</reference>
<sequence>MSLRLLPAFGMDNDDDDDGNFTKWMSSYWGHGAEVGPNRERKRSFRRSAKTHHDRRASLPTVSQLDAMKLNRLHAATTAPSPSHIRPREEKVEVRTHQRARRVSSADNTQSKSAIQENRITTIPEITESFEKRLCLHDKKTAALNDDKKSCLICHEDIRKNGGGVQKLQFMHHLHKEVVRRLQHSRPRSGSEAAVFQAGRLSDERRKSADGNISMEKELRTPQRQSSLRRHR</sequence>
<accession>A0A5C6MRV2</accession>
<dbReference type="PANTHER" id="PTHR35667">
    <property type="entry name" value="LEUKEMIA NUP98 FUSION PARTNER 1"/>
    <property type="match status" value="1"/>
</dbReference>
<dbReference type="EMBL" id="RHFK02000020">
    <property type="protein sequence ID" value="TWW57525.1"/>
    <property type="molecule type" value="Genomic_DNA"/>
</dbReference>
<evidence type="ECO:0000313" key="3">
    <source>
        <dbReference type="Proteomes" id="UP000324091"/>
    </source>
</evidence>
<name>A0A5C6MRV2_9TELE</name>
<evidence type="ECO:0000256" key="1">
    <source>
        <dbReference type="SAM" id="MobiDB-lite"/>
    </source>
</evidence>
<feature type="compositionally biased region" description="Basic and acidic residues" evidence="1">
    <location>
        <begin position="201"/>
        <end position="221"/>
    </location>
</feature>
<feature type="region of interest" description="Disordered" evidence="1">
    <location>
        <begin position="182"/>
        <end position="232"/>
    </location>
</feature>
<dbReference type="AlphaFoldDB" id="A0A5C6MRV2"/>
<feature type="region of interest" description="Disordered" evidence="1">
    <location>
        <begin position="28"/>
        <end position="59"/>
    </location>
</feature>
<keyword evidence="3" id="KW-1185">Reference proteome</keyword>
<protein>
    <recommendedName>
        <fullName evidence="4">Leukemia NUP98 fusion partner 1</fullName>
    </recommendedName>
</protein>
<comment type="caution">
    <text evidence="2">The sequence shown here is derived from an EMBL/GenBank/DDBJ whole genome shotgun (WGS) entry which is preliminary data.</text>
</comment>
<proteinExistence type="predicted"/>